<evidence type="ECO:0000313" key="3">
    <source>
        <dbReference type="EMBL" id="VDI46976.1"/>
    </source>
</evidence>
<gene>
    <name evidence="3" type="ORF">MGAL_10B047750</name>
</gene>
<dbReference type="AlphaFoldDB" id="A0A8B6FC77"/>
<feature type="chain" id="PRO_5032617827" evidence="2">
    <location>
        <begin position="18"/>
        <end position="71"/>
    </location>
</feature>
<reference evidence="3" key="1">
    <citation type="submission" date="2018-11" db="EMBL/GenBank/DDBJ databases">
        <authorList>
            <person name="Alioto T."/>
            <person name="Alioto T."/>
        </authorList>
    </citation>
    <scope>NUCLEOTIDE SEQUENCE</scope>
</reference>
<evidence type="ECO:0000256" key="2">
    <source>
        <dbReference type="SAM" id="SignalP"/>
    </source>
</evidence>
<feature type="signal peptide" evidence="2">
    <location>
        <begin position="1"/>
        <end position="17"/>
    </location>
</feature>
<dbReference type="Proteomes" id="UP000596742">
    <property type="component" value="Unassembled WGS sequence"/>
</dbReference>
<proteinExistence type="predicted"/>
<sequence>MIFILLVLIAATHIATGWNRYYHRNYYYNNYGTTEISTGPTTEDISASTVTMNPSSIGTSNSNMTTGLQQY</sequence>
<comment type="caution">
    <text evidence="3">The sequence shown here is derived from an EMBL/GenBank/DDBJ whole genome shotgun (WGS) entry which is preliminary data.</text>
</comment>
<accession>A0A8B6FC77</accession>
<dbReference type="EMBL" id="UYJE01006565">
    <property type="protein sequence ID" value="VDI46976.1"/>
    <property type="molecule type" value="Genomic_DNA"/>
</dbReference>
<keyword evidence="2" id="KW-0732">Signal</keyword>
<evidence type="ECO:0000256" key="1">
    <source>
        <dbReference type="SAM" id="MobiDB-lite"/>
    </source>
</evidence>
<feature type="region of interest" description="Disordered" evidence="1">
    <location>
        <begin position="51"/>
        <end position="71"/>
    </location>
</feature>
<evidence type="ECO:0000313" key="4">
    <source>
        <dbReference type="Proteomes" id="UP000596742"/>
    </source>
</evidence>
<keyword evidence="4" id="KW-1185">Reference proteome</keyword>
<organism evidence="3 4">
    <name type="scientific">Mytilus galloprovincialis</name>
    <name type="common">Mediterranean mussel</name>
    <dbReference type="NCBI Taxonomy" id="29158"/>
    <lineage>
        <taxon>Eukaryota</taxon>
        <taxon>Metazoa</taxon>
        <taxon>Spiralia</taxon>
        <taxon>Lophotrochozoa</taxon>
        <taxon>Mollusca</taxon>
        <taxon>Bivalvia</taxon>
        <taxon>Autobranchia</taxon>
        <taxon>Pteriomorphia</taxon>
        <taxon>Mytilida</taxon>
        <taxon>Mytiloidea</taxon>
        <taxon>Mytilidae</taxon>
        <taxon>Mytilinae</taxon>
        <taxon>Mytilus</taxon>
    </lineage>
</organism>
<protein>
    <submittedName>
        <fullName evidence="3">Uncharacterized protein</fullName>
    </submittedName>
</protein>
<name>A0A8B6FC77_MYTGA</name>